<reference evidence="1" key="2">
    <citation type="journal article" date="2015" name="Data Brief">
        <title>Shoot transcriptome of the giant reed, Arundo donax.</title>
        <authorList>
            <person name="Barrero R.A."/>
            <person name="Guerrero F.D."/>
            <person name="Moolhuijzen P."/>
            <person name="Goolsby J.A."/>
            <person name="Tidwell J."/>
            <person name="Bellgard S.E."/>
            <person name="Bellgard M.I."/>
        </authorList>
    </citation>
    <scope>NUCLEOTIDE SEQUENCE</scope>
    <source>
        <tissue evidence="1">Shoot tissue taken approximately 20 cm above the soil surface</tissue>
    </source>
</reference>
<dbReference type="EMBL" id="GBRH01283568">
    <property type="protein sequence ID" value="JAD14327.1"/>
    <property type="molecule type" value="Transcribed_RNA"/>
</dbReference>
<evidence type="ECO:0000313" key="1">
    <source>
        <dbReference type="EMBL" id="JAD14327.1"/>
    </source>
</evidence>
<sequence length="60" mass="6608">MINSLLCNYKTRTLSSCEFCGCLDTLNSQTPLDLGRGQGKAEKIANHTSVACYLWISIHS</sequence>
<proteinExistence type="predicted"/>
<dbReference type="AlphaFoldDB" id="A0A0A8XRH3"/>
<accession>A0A0A8XRH3</accession>
<reference evidence="1" key="1">
    <citation type="submission" date="2014-09" db="EMBL/GenBank/DDBJ databases">
        <authorList>
            <person name="Magalhaes I.L.F."/>
            <person name="Oliveira U."/>
            <person name="Santos F.R."/>
            <person name="Vidigal T.H.D.A."/>
            <person name="Brescovit A.D."/>
            <person name="Santos A.J."/>
        </authorList>
    </citation>
    <scope>NUCLEOTIDE SEQUENCE</scope>
    <source>
        <tissue evidence="1">Shoot tissue taken approximately 20 cm above the soil surface</tissue>
    </source>
</reference>
<name>A0A0A8XRH3_ARUDO</name>
<organism evidence="1">
    <name type="scientific">Arundo donax</name>
    <name type="common">Giant reed</name>
    <name type="synonym">Donax arundinaceus</name>
    <dbReference type="NCBI Taxonomy" id="35708"/>
    <lineage>
        <taxon>Eukaryota</taxon>
        <taxon>Viridiplantae</taxon>
        <taxon>Streptophyta</taxon>
        <taxon>Embryophyta</taxon>
        <taxon>Tracheophyta</taxon>
        <taxon>Spermatophyta</taxon>
        <taxon>Magnoliopsida</taxon>
        <taxon>Liliopsida</taxon>
        <taxon>Poales</taxon>
        <taxon>Poaceae</taxon>
        <taxon>PACMAD clade</taxon>
        <taxon>Arundinoideae</taxon>
        <taxon>Arundineae</taxon>
        <taxon>Arundo</taxon>
    </lineage>
</organism>
<protein>
    <submittedName>
        <fullName evidence="1">Uncharacterized protein</fullName>
    </submittedName>
</protein>